<evidence type="ECO:0000256" key="1">
    <source>
        <dbReference type="SAM" id="Phobius"/>
    </source>
</evidence>
<dbReference type="EMBL" id="LAZR01002217">
    <property type="protein sequence ID" value="KKN32942.1"/>
    <property type="molecule type" value="Genomic_DNA"/>
</dbReference>
<keyword evidence="1" id="KW-0472">Membrane</keyword>
<feature type="domain" description="HPP transmembrane region" evidence="2">
    <location>
        <begin position="19"/>
        <end position="180"/>
    </location>
</feature>
<accession>A0A0F9Q7G6</accession>
<organism evidence="3">
    <name type="scientific">marine sediment metagenome</name>
    <dbReference type="NCBI Taxonomy" id="412755"/>
    <lineage>
        <taxon>unclassified sequences</taxon>
        <taxon>metagenomes</taxon>
        <taxon>ecological metagenomes</taxon>
    </lineage>
</organism>
<feature type="transmembrane region" description="Helical" evidence="1">
    <location>
        <begin position="27"/>
        <end position="48"/>
    </location>
</feature>
<dbReference type="InterPro" id="IPR058581">
    <property type="entry name" value="TM_HPP"/>
</dbReference>
<dbReference type="AlphaFoldDB" id="A0A0F9Q7G6"/>
<evidence type="ECO:0000313" key="3">
    <source>
        <dbReference type="EMBL" id="KKN32942.1"/>
    </source>
</evidence>
<dbReference type="InterPro" id="IPR007065">
    <property type="entry name" value="HPP"/>
</dbReference>
<keyword evidence="1" id="KW-1133">Transmembrane helix</keyword>
<dbReference type="PANTHER" id="PTHR33741:SF5">
    <property type="entry name" value="TRANSMEMBRANE PROTEIN DDB_G0269096-RELATED"/>
    <property type="match status" value="1"/>
</dbReference>
<feature type="transmembrane region" description="Helical" evidence="1">
    <location>
        <begin position="80"/>
        <end position="98"/>
    </location>
</feature>
<dbReference type="PANTHER" id="PTHR33741">
    <property type="entry name" value="TRANSMEMBRANE PROTEIN DDB_G0269096-RELATED"/>
    <property type="match status" value="1"/>
</dbReference>
<dbReference type="Pfam" id="PF04982">
    <property type="entry name" value="TM_HPP"/>
    <property type="match status" value="1"/>
</dbReference>
<feature type="transmembrane region" description="Helical" evidence="1">
    <location>
        <begin position="105"/>
        <end position="123"/>
    </location>
</feature>
<keyword evidence="1" id="KW-0812">Transmembrane</keyword>
<protein>
    <recommendedName>
        <fullName evidence="2">HPP transmembrane region domain-containing protein</fullName>
    </recommendedName>
</protein>
<sequence length="334" mass="36377">MIGKISATLCLWLGIESNKTSHNEKIISAIGATIGISLTVAISSITLHTTLLSPASVLIIASLGASAVLLFAVPHGALSQPWPVVGGHLVSAFIGVTCHKYLPETAISAGLAVGLAVGAMYYLRCIHPPGGATALTAVIGGPDIFNLGYDYLLSPLLINVLVLVAVAVLFNSLFAWRRYPAHLNAKHFQSLPHPVHADDDISLTTEDFNAAIQGIDSFVDITEEGLTELLELAKQHAETQIEHPSIVKTGHYYSNGKIGHLWSIRQIIDGDDQHRTSNDLIIYKTVAGYESYSTGSCEREAFRLWARFEVIEENEMPEGCPPMWLMWRQEKKKQ</sequence>
<reference evidence="3" key="1">
    <citation type="journal article" date="2015" name="Nature">
        <title>Complex archaea that bridge the gap between prokaryotes and eukaryotes.</title>
        <authorList>
            <person name="Spang A."/>
            <person name="Saw J.H."/>
            <person name="Jorgensen S.L."/>
            <person name="Zaremba-Niedzwiedzka K."/>
            <person name="Martijn J."/>
            <person name="Lind A.E."/>
            <person name="van Eijk R."/>
            <person name="Schleper C."/>
            <person name="Guy L."/>
            <person name="Ettema T.J."/>
        </authorList>
    </citation>
    <scope>NUCLEOTIDE SEQUENCE</scope>
</reference>
<proteinExistence type="predicted"/>
<feature type="transmembrane region" description="Helical" evidence="1">
    <location>
        <begin position="55"/>
        <end position="74"/>
    </location>
</feature>
<feature type="transmembrane region" description="Helical" evidence="1">
    <location>
        <begin position="156"/>
        <end position="176"/>
    </location>
</feature>
<gene>
    <name evidence="3" type="ORF">LCGC14_0808710</name>
</gene>
<evidence type="ECO:0000259" key="2">
    <source>
        <dbReference type="Pfam" id="PF04982"/>
    </source>
</evidence>
<name>A0A0F9Q7G6_9ZZZZ</name>
<comment type="caution">
    <text evidence="3">The sequence shown here is derived from an EMBL/GenBank/DDBJ whole genome shotgun (WGS) entry which is preliminary data.</text>
</comment>